<dbReference type="PROSITE" id="PS00198">
    <property type="entry name" value="4FE4S_FER_1"/>
    <property type="match status" value="1"/>
</dbReference>
<dbReference type="PROSITE" id="PS51379">
    <property type="entry name" value="4FE4S_FER_2"/>
    <property type="match status" value="2"/>
</dbReference>
<keyword evidence="4" id="KW-0408">Iron</keyword>
<organism evidence="7 8">
    <name type="scientific">Selenihalanaerobacter shriftii</name>
    <dbReference type="NCBI Taxonomy" id="142842"/>
    <lineage>
        <taxon>Bacteria</taxon>
        <taxon>Bacillati</taxon>
        <taxon>Bacillota</taxon>
        <taxon>Clostridia</taxon>
        <taxon>Halanaerobiales</taxon>
        <taxon>Halobacteroidaceae</taxon>
        <taxon>Selenihalanaerobacter</taxon>
    </lineage>
</organism>
<dbReference type="PANTHER" id="PTHR43255">
    <property type="entry name" value="IRON-SULFUR-BINDING OXIDOREDUCTASE FADF-RELATED-RELATED"/>
    <property type="match status" value="1"/>
</dbReference>
<dbReference type="AlphaFoldDB" id="A0A1T4QC12"/>
<evidence type="ECO:0000256" key="2">
    <source>
        <dbReference type="ARBA" id="ARBA00022723"/>
    </source>
</evidence>
<keyword evidence="5" id="KW-0411">Iron-sulfur</keyword>
<proteinExistence type="predicted"/>
<evidence type="ECO:0000256" key="1">
    <source>
        <dbReference type="ARBA" id="ARBA00022485"/>
    </source>
</evidence>
<dbReference type="STRING" id="142842.SAMN02745118_02501"/>
<name>A0A1T4QC12_9FIRM</name>
<dbReference type="RefSeq" id="WP_159442961.1">
    <property type="nucleotide sequence ID" value="NZ_FUWM01000026.1"/>
</dbReference>
<evidence type="ECO:0000256" key="5">
    <source>
        <dbReference type="ARBA" id="ARBA00023014"/>
    </source>
</evidence>
<dbReference type="SUPFAM" id="SSF46548">
    <property type="entry name" value="alpha-helical ferredoxin"/>
    <property type="match status" value="1"/>
</dbReference>
<dbReference type="EMBL" id="FUWM01000026">
    <property type="protein sequence ID" value="SKA01167.1"/>
    <property type="molecule type" value="Genomic_DNA"/>
</dbReference>
<feature type="domain" description="4Fe-4S ferredoxin-type" evidence="6">
    <location>
        <begin position="59"/>
        <end position="91"/>
    </location>
</feature>
<keyword evidence="3" id="KW-0560">Oxidoreductase</keyword>
<sequence length="189" mass="21455">MKVDILPEERGLIEAVEKRSGQDLSDCIQCTKCSGICPFSTYMDYSPNQILEMIIHGIKKPLLQSKSIQTCIGCATCEANCPSEVEMYEIMQALRDMAKEEGVESREKDIALFNDIFLDAVEKYGKSHEVGLMIRLNIAKKQYLKDMQLGPKMFIKGMVGVGDVFPHKIKNRSEVEKIFKNVRKERGQI</sequence>
<dbReference type="InterPro" id="IPR017900">
    <property type="entry name" value="4Fe4S_Fe_S_CS"/>
</dbReference>
<dbReference type="GO" id="GO:0016491">
    <property type="term" value="F:oxidoreductase activity"/>
    <property type="evidence" value="ECO:0007669"/>
    <property type="project" value="UniProtKB-KW"/>
</dbReference>
<evidence type="ECO:0000256" key="4">
    <source>
        <dbReference type="ARBA" id="ARBA00023004"/>
    </source>
</evidence>
<feature type="domain" description="4Fe-4S ferredoxin-type" evidence="6">
    <location>
        <begin position="18"/>
        <end position="48"/>
    </location>
</feature>
<dbReference type="Gene3D" id="1.10.1060.10">
    <property type="entry name" value="Alpha-helical ferredoxin"/>
    <property type="match status" value="1"/>
</dbReference>
<dbReference type="OrthoDB" id="9794954at2"/>
<accession>A0A1T4QC12</accession>
<dbReference type="GO" id="GO:0046872">
    <property type="term" value="F:metal ion binding"/>
    <property type="evidence" value="ECO:0007669"/>
    <property type="project" value="UniProtKB-KW"/>
</dbReference>
<dbReference type="InterPro" id="IPR017896">
    <property type="entry name" value="4Fe4S_Fe-S-bd"/>
</dbReference>
<protein>
    <submittedName>
        <fullName evidence="7">Heterodisulfide reductase subunit C</fullName>
    </submittedName>
</protein>
<keyword evidence="2" id="KW-0479">Metal-binding</keyword>
<dbReference type="InterPro" id="IPR009051">
    <property type="entry name" value="Helical_ferredxn"/>
</dbReference>
<dbReference type="InterPro" id="IPR051460">
    <property type="entry name" value="HdrC_iron-sulfur_subunit"/>
</dbReference>
<dbReference type="Proteomes" id="UP000190625">
    <property type="component" value="Unassembled WGS sequence"/>
</dbReference>
<evidence type="ECO:0000256" key="3">
    <source>
        <dbReference type="ARBA" id="ARBA00023002"/>
    </source>
</evidence>
<dbReference type="GO" id="GO:0051539">
    <property type="term" value="F:4 iron, 4 sulfur cluster binding"/>
    <property type="evidence" value="ECO:0007669"/>
    <property type="project" value="UniProtKB-KW"/>
</dbReference>
<dbReference type="PANTHER" id="PTHR43255:SF1">
    <property type="entry name" value="IRON-SULFUR-BINDING OXIDOREDUCTASE FADF-RELATED"/>
    <property type="match status" value="1"/>
</dbReference>
<evidence type="ECO:0000313" key="8">
    <source>
        <dbReference type="Proteomes" id="UP000190625"/>
    </source>
</evidence>
<gene>
    <name evidence="7" type="ORF">SAMN02745118_02501</name>
</gene>
<dbReference type="GO" id="GO:0005886">
    <property type="term" value="C:plasma membrane"/>
    <property type="evidence" value="ECO:0007669"/>
    <property type="project" value="TreeGrafter"/>
</dbReference>
<evidence type="ECO:0000259" key="6">
    <source>
        <dbReference type="PROSITE" id="PS51379"/>
    </source>
</evidence>
<evidence type="ECO:0000313" key="7">
    <source>
        <dbReference type="EMBL" id="SKA01167.1"/>
    </source>
</evidence>
<dbReference type="Pfam" id="PF13534">
    <property type="entry name" value="Fer4_17"/>
    <property type="match status" value="1"/>
</dbReference>
<keyword evidence="8" id="KW-1185">Reference proteome</keyword>
<keyword evidence="1" id="KW-0004">4Fe-4S</keyword>
<reference evidence="8" key="1">
    <citation type="submission" date="2017-02" db="EMBL/GenBank/DDBJ databases">
        <authorList>
            <person name="Varghese N."/>
            <person name="Submissions S."/>
        </authorList>
    </citation>
    <scope>NUCLEOTIDE SEQUENCE [LARGE SCALE GENOMIC DNA]</scope>
    <source>
        <strain evidence="8">ATCC BAA-73</strain>
    </source>
</reference>